<evidence type="ECO:0000313" key="1">
    <source>
        <dbReference type="EMBL" id="SHF42738.1"/>
    </source>
</evidence>
<gene>
    <name evidence="1" type="ORF">SAMN05444274_105179</name>
</gene>
<sequence length="54" mass="6114">METTGGIPTLQKRQRGLSKMWVTVGNLCFSSKEKHKTNTTNTQTIKDINTTFKI</sequence>
<dbReference type="EMBL" id="FQUM01000005">
    <property type="protein sequence ID" value="SHF42738.1"/>
    <property type="molecule type" value="Genomic_DNA"/>
</dbReference>
<keyword evidence="2" id="KW-1185">Reference proteome</keyword>
<name>A0A1M5BJW0_9BACT</name>
<evidence type="ECO:0000313" key="2">
    <source>
        <dbReference type="Proteomes" id="UP000184164"/>
    </source>
</evidence>
<protein>
    <submittedName>
        <fullName evidence="1">Uncharacterized protein</fullName>
    </submittedName>
</protein>
<organism evidence="1 2">
    <name type="scientific">Mariniphaga anaerophila</name>
    <dbReference type="NCBI Taxonomy" id="1484053"/>
    <lineage>
        <taxon>Bacteria</taxon>
        <taxon>Pseudomonadati</taxon>
        <taxon>Bacteroidota</taxon>
        <taxon>Bacteroidia</taxon>
        <taxon>Marinilabiliales</taxon>
        <taxon>Prolixibacteraceae</taxon>
        <taxon>Mariniphaga</taxon>
    </lineage>
</organism>
<reference evidence="1 2" key="1">
    <citation type="submission" date="2016-11" db="EMBL/GenBank/DDBJ databases">
        <authorList>
            <person name="Jaros S."/>
            <person name="Januszkiewicz K."/>
            <person name="Wedrychowicz H."/>
        </authorList>
    </citation>
    <scope>NUCLEOTIDE SEQUENCE [LARGE SCALE GENOMIC DNA]</scope>
    <source>
        <strain evidence="1 2">DSM 26910</strain>
    </source>
</reference>
<dbReference type="AlphaFoldDB" id="A0A1M5BJW0"/>
<dbReference type="Proteomes" id="UP000184164">
    <property type="component" value="Unassembled WGS sequence"/>
</dbReference>
<accession>A0A1M5BJW0</accession>
<proteinExistence type="predicted"/>